<evidence type="ECO:0000313" key="1">
    <source>
        <dbReference type="EMBL" id="KAK0448646.1"/>
    </source>
</evidence>
<sequence>MPPGEATHIWDVAGPKTSWTKGEYCVHWIIVNGRPKMFTFECLQDHTTSQSTCVAHTGKNHTILDTLYSEMIIMHDGLLRVDSLEGLGAEDVVYGLLHVDDWSLLIDLICTYDVEYVTYIDIYGLCLSRK</sequence>
<accession>A0AA39JVN4</accession>
<comment type="caution">
    <text evidence="1">The sequence shown here is derived from an EMBL/GenBank/DDBJ whole genome shotgun (WGS) entry which is preliminary data.</text>
</comment>
<keyword evidence="2" id="KW-1185">Reference proteome</keyword>
<organism evidence="1 2">
    <name type="scientific">Armillaria borealis</name>
    <dbReference type="NCBI Taxonomy" id="47425"/>
    <lineage>
        <taxon>Eukaryota</taxon>
        <taxon>Fungi</taxon>
        <taxon>Dikarya</taxon>
        <taxon>Basidiomycota</taxon>
        <taxon>Agaricomycotina</taxon>
        <taxon>Agaricomycetes</taxon>
        <taxon>Agaricomycetidae</taxon>
        <taxon>Agaricales</taxon>
        <taxon>Marasmiineae</taxon>
        <taxon>Physalacriaceae</taxon>
        <taxon>Armillaria</taxon>
    </lineage>
</organism>
<evidence type="ECO:0000313" key="2">
    <source>
        <dbReference type="Proteomes" id="UP001175226"/>
    </source>
</evidence>
<dbReference type="EMBL" id="JAUEPT010000009">
    <property type="protein sequence ID" value="KAK0448646.1"/>
    <property type="molecule type" value="Genomic_DNA"/>
</dbReference>
<dbReference type="Proteomes" id="UP001175226">
    <property type="component" value="Unassembled WGS sequence"/>
</dbReference>
<proteinExistence type="predicted"/>
<name>A0AA39JVN4_9AGAR</name>
<protein>
    <submittedName>
        <fullName evidence="1">Uncharacterized protein</fullName>
    </submittedName>
</protein>
<dbReference type="AlphaFoldDB" id="A0AA39JVN4"/>
<reference evidence="1" key="1">
    <citation type="submission" date="2023-06" db="EMBL/GenBank/DDBJ databases">
        <authorList>
            <consortium name="Lawrence Berkeley National Laboratory"/>
            <person name="Ahrendt S."/>
            <person name="Sahu N."/>
            <person name="Indic B."/>
            <person name="Wong-Bajracharya J."/>
            <person name="Merenyi Z."/>
            <person name="Ke H.-M."/>
            <person name="Monk M."/>
            <person name="Kocsube S."/>
            <person name="Drula E."/>
            <person name="Lipzen A."/>
            <person name="Balint B."/>
            <person name="Henrissat B."/>
            <person name="Andreopoulos B."/>
            <person name="Martin F.M."/>
            <person name="Harder C.B."/>
            <person name="Rigling D."/>
            <person name="Ford K.L."/>
            <person name="Foster G.D."/>
            <person name="Pangilinan J."/>
            <person name="Papanicolaou A."/>
            <person name="Barry K."/>
            <person name="LaButti K."/>
            <person name="Viragh M."/>
            <person name="Koriabine M."/>
            <person name="Yan M."/>
            <person name="Riley R."/>
            <person name="Champramary S."/>
            <person name="Plett K.L."/>
            <person name="Tsai I.J."/>
            <person name="Slot J."/>
            <person name="Sipos G."/>
            <person name="Plett J."/>
            <person name="Nagy L.G."/>
            <person name="Grigoriev I.V."/>
        </authorList>
    </citation>
    <scope>NUCLEOTIDE SEQUENCE</scope>
    <source>
        <strain evidence="1">FPL87.14</strain>
    </source>
</reference>
<gene>
    <name evidence="1" type="ORF">EV421DRAFT_1900358</name>
</gene>